<comment type="caution">
    <text evidence="3">The sequence shown here is derived from an EMBL/GenBank/DDBJ whole genome shotgun (WGS) entry which is preliminary data.</text>
</comment>
<evidence type="ECO:0000313" key="3">
    <source>
        <dbReference type="EMBL" id="GES89085.1"/>
    </source>
</evidence>
<evidence type="ECO:0000256" key="1">
    <source>
        <dbReference type="SAM" id="MobiDB-lite"/>
    </source>
</evidence>
<protein>
    <submittedName>
        <fullName evidence="3">Ribonuclease H-like domain-containing protein</fullName>
    </submittedName>
</protein>
<evidence type="ECO:0000313" key="4">
    <source>
        <dbReference type="Proteomes" id="UP000615446"/>
    </source>
</evidence>
<gene>
    <name evidence="3" type="ORF">RCL2_001600000</name>
</gene>
<dbReference type="Pfam" id="PF04937">
    <property type="entry name" value="DUF659"/>
    <property type="match status" value="1"/>
</dbReference>
<name>A0A8H3LNR6_9GLOM</name>
<dbReference type="InterPro" id="IPR012337">
    <property type="entry name" value="RNaseH-like_sf"/>
</dbReference>
<feature type="domain" description="DUF659" evidence="2">
    <location>
        <begin position="125"/>
        <end position="202"/>
    </location>
</feature>
<proteinExistence type="predicted"/>
<reference evidence="3" key="1">
    <citation type="submission" date="2019-10" db="EMBL/GenBank/DDBJ databases">
        <title>Conservation and host-specific expression of non-tandemly repeated heterogenous ribosome RNA gene in arbuscular mycorrhizal fungi.</title>
        <authorList>
            <person name="Maeda T."/>
            <person name="Kobayashi Y."/>
            <person name="Nakagawa T."/>
            <person name="Ezawa T."/>
            <person name="Yamaguchi K."/>
            <person name="Bino T."/>
            <person name="Nishimoto Y."/>
            <person name="Shigenobu S."/>
            <person name="Kawaguchi M."/>
        </authorList>
    </citation>
    <scope>NUCLEOTIDE SEQUENCE</scope>
    <source>
        <strain evidence="3">HR1</strain>
    </source>
</reference>
<sequence>MSIQETSGRNSSDIPLNTNKEKGNSGRKRGSLDSKSRKTNPNASTFSFILLTERVDSSQTRIDNFYKSDKINNAKQTLCNRAVIKFFICCGMTFHLISHPFFIDMVKNLYNGYEPPCPNTLFKSYTATFLAEKINEVITDVGPEKFSAVVSDHATTCTSVKRIIADTHKHIISIRYIAHHINLITTDICKTPFAKEVISKFKGGNLKSYVKMRWSIAWDCISSILCLKNQLKNLLNECSEIRKDGEPLYGPNSTEVMRSIPGTPLR</sequence>
<evidence type="ECO:0000259" key="2">
    <source>
        <dbReference type="Pfam" id="PF04937"/>
    </source>
</evidence>
<feature type="compositionally biased region" description="Polar residues" evidence="1">
    <location>
        <begin position="1"/>
        <end position="18"/>
    </location>
</feature>
<dbReference type="EMBL" id="BLAL01000183">
    <property type="protein sequence ID" value="GES89085.1"/>
    <property type="molecule type" value="Genomic_DNA"/>
</dbReference>
<dbReference type="InterPro" id="IPR007021">
    <property type="entry name" value="DUF659"/>
</dbReference>
<accession>A0A8H3LNR6</accession>
<feature type="compositionally biased region" description="Basic and acidic residues" evidence="1">
    <location>
        <begin position="19"/>
        <end position="36"/>
    </location>
</feature>
<dbReference type="Proteomes" id="UP000615446">
    <property type="component" value="Unassembled WGS sequence"/>
</dbReference>
<dbReference type="SUPFAM" id="SSF53098">
    <property type="entry name" value="Ribonuclease H-like"/>
    <property type="match status" value="1"/>
</dbReference>
<dbReference type="AlphaFoldDB" id="A0A8H3LNR6"/>
<feature type="region of interest" description="Disordered" evidence="1">
    <location>
        <begin position="1"/>
        <end position="40"/>
    </location>
</feature>
<dbReference type="OrthoDB" id="2438787at2759"/>
<organism evidence="3 4">
    <name type="scientific">Rhizophagus clarus</name>
    <dbReference type="NCBI Taxonomy" id="94130"/>
    <lineage>
        <taxon>Eukaryota</taxon>
        <taxon>Fungi</taxon>
        <taxon>Fungi incertae sedis</taxon>
        <taxon>Mucoromycota</taxon>
        <taxon>Glomeromycotina</taxon>
        <taxon>Glomeromycetes</taxon>
        <taxon>Glomerales</taxon>
        <taxon>Glomeraceae</taxon>
        <taxon>Rhizophagus</taxon>
    </lineage>
</organism>